<dbReference type="GeneID" id="28963661"/>
<dbReference type="EMBL" id="DS231787">
    <property type="protein sequence ID" value="KNB20810.1"/>
    <property type="molecule type" value="Genomic_DNA"/>
</dbReference>
<accession>A0A0J9WDN0</accession>
<reference evidence="1" key="2">
    <citation type="journal article" date="2010" name="Nature">
        <title>Comparative genomics reveals mobile pathogenicity chromosomes in Fusarium.</title>
        <authorList>
            <person name="Ma L.J."/>
            <person name="van der Does H.C."/>
            <person name="Borkovich K.A."/>
            <person name="Coleman J.J."/>
            <person name="Daboussi M.J."/>
            <person name="Di Pietro A."/>
            <person name="Dufresne M."/>
            <person name="Freitag M."/>
            <person name="Grabherr M."/>
            <person name="Henrissat B."/>
            <person name="Houterman P.M."/>
            <person name="Kang S."/>
            <person name="Shim W.B."/>
            <person name="Woloshuk C."/>
            <person name="Xie X."/>
            <person name="Xu J.R."/>
            <person name="Antoniw J."/>
            <person name="Baker S.E."/>
            <person name="Bluhm B.H."/>
            <person name="Breakspear A."/>
            <person name="Brown D.W."/>
            <person name="Butchko R.A."/>
            <person name="Chapman S."/>
            <person name="Coulson R."/>
            <person name="Coutinho P.M."/>
            <person name="Danchin E.G."/>
            <person name="Diener A."/>
            <person name="Gale L.R."/>
            <person name="Gardiner D.M."/>
            <person name="Goff S."/>
            <person name="Hammond-Kosack K.E."/>
            <person name="Hilburn K."/>
            <person name="Hua-Van A."/>
            <person name="Jonkers W."/>
            <person name="Kazan K."/>
            <person name="Kodira C.D."/>
            <person name="Koehrsen M."/>
            <person name="Kumar L."/>
            <person name="Lee Y.H."/>
            <person name="Li L."/>
            <person name="Manners J.M."/>
            <person name="Miranda-Saavedra D."/>
            <person name="Mukherjee M."/>
            <person name="Park G."/>
            <person name="Park J."/>
            <person name="Park S.Y."/>
            <person name="Proctor R.H."/>
            <person name="Regev A."/>
            <person name="Ruiz-Roldan M.C."/>
            <person name="Sain D."/>
            <person name="Sakthikumar S."/>
            <person name="Sykes S."/>
            <person name="Schwartz D.C."/>
            <person name="Turgeon B.G."/>
            <person name="Wapinski I."/>
            <person name="Yoder O."/>
            <person name="Young S."/>
            <person name="Zeng Q."/>
            <person name="Zhou S."/>
            <person name="Galagan J."/>
            <person name="Cuomo C.A."/>
            <person name="Kistler H.C."/>
            <person name="Rep M."/>
        </authorList>
    </citation>
    <scope>NUCLEOTIDE SEQUENCE [LARGE SCALE GENOMIC DNA]</scope>
    <source>
        <strain evidence="1">4287</strain>
    </source>
</reference>
<sequence>MGIDDFSYNLGNVAAVKAHKAPVTVKIEPNLARSANGYTDRDQLARLGNQQGLK</sequence>
<feature type="non-terminal residue" evidence="1">
    <location>
        <position position="54"/>
    </location>
</feature>
<proteinExistence type="predicted"/>
<evidence type="ECO:0000313" key="2">
    <source>
        <dbReference type="Proteomes" id="UP000009097"/>
    </source>
</evidence>
<dbReference type="AlphaFoldDB" id="A0A0J9WDN0"/>
<organism evidence="1 2">
    <name type="scientific">Fusarium oxysporum f. sp. lycopersici (strain 4287 / CBS 123668 / FGSC 9935 / NRRL 34936)</name>
    <name type="common">Fusarium vascular wilt of tomato</name>
    <dbReference type="NCBI Taxonomy" id="426428"/>
    <lineage>
        <taxon>Eukaryota</taxon>
        <taxon>Fungi</taxon>
        <taxon>Dikarya</taxon>
        <taxon>Ascomycota</taxon>
        <taxon>Pezizomycotina</taxon>
        <taxon>Sordariomycetes</taxon>
        <taxon>Hypocreomycetidae</taxon>
        <taxon>Hypocreales</taxon>
        <taxon>Nectriaceae</taxon>
        <taxon>Fusarium</taxon>
        <taxon>Fusarium oxysporum species complex</taxon>
    </lineage>
</organism>
<dbReference type="Proteomes" id="UP000009097">
    <property type="component" value="Unassembled WGS sequence"/>
</dbReference>
<dbReference type="RefSeq" id="XP_018258855.1">
    <property type="nucleotide sequence ID" value="XM_018403367.1"/>
</dbReference>
<dbReference type="VEuPathDB" id="FungiDB:FOXG_22955"/>
<reference evidence="1" key="1">
    <citation type="submission" date="2007-04" db="EMBL/GenBank/DDBJ databases">
        <authorList>
            <consortium name="The Broad Institute Genome Sequencing Platform"/>
            <person name="Birren B."/>
            <person name="Lander E."/>
            <person name="Galagan J."/>
            <person name="Nusbaum C."/>
            <person name="Devon K."/>
            <person name="Ma L.-J."/>
            <person name="Jaffe D."/>
            <person name="Butler J."/>
            <person name="Alvarez P."/>
            <person name="Gnerre S."/>
            <person name="Grabherr M."/>
            <person name="Kleber M."/>
            <person name="Mauceli E."/>
            <person name="Brockman W."/>
            <person name="MacCallum I.A."/>
            <person name="Young S."/>
            <person name="LaButti K."/>
            <person name="DeCaprio D."/>
            <person name="Crawford M."/>
            <person name="Koehrsen M."/>
            <person name="Engels R."/>
            <person name="Montgomery P."/>
            <person name="Pearson M."/>
            <person name="Howarth C."/>
            <person name="Larson L."/>
            <person name="White J."/>
            <person name="O'Leary S."/>
            <person name="Kodira C."/>
            <person name="Zeng Q."/>
            <person name="Yandava C."/>
            <person name="Alvarado L."/>
            <person name="Kistler C."/>
            <person name="Shim W.-B."/>
            <person name="Kang S."/>
            <person name="Woloshuk C."/>
        </authorList>
    </citation>
    <scope>NUCLEOTIDE SEQUENCE</scope>
    <source>
        <strain evidence="1">4287</strain>
    </source>
</reference>
<protein>
    <submittedName>
        <fullName evidence="1">Uncharacterized protein</fullName>
    </submittedName>
</protein>
<gene>
    <name evidence="1" type="ORF">FOXG_22955</name>
</gene>
<name>A0A0J9WDN0_FUSO4</name>
<evidence type="ECO:0000313" key="1">
    <source>
        <dbReference type="EMBL" id="KNB20810.1"/>
    </source>
</evidence>
<dbReference type="KEGG" id="fox:FOXG_22955"/>